<dbReference type="PANTHER" id="PTHR47751">
    <property type="entry name" value="SUPERFAMILY HYDROLASE, PUTATIVE (AFU_ORTHOLOGUE AFUA_2G16580)-RELATED"/>
    <property type="match status" value="1"/>
</dbReference>
<dbReference type="PROSITE" id="PS51318">
    <property type="entry name" value="TAT"/>
    <property type="match status" value="1"/>
</dbReference>
<dbReference type="RefSeq" id="WP_182327979.1">
    <property type="nucleotide sequence ID" value="NZ_CP058554.1"/>
</dbReference>
<evidence type="ECO:0000313" key="2">
    <source>
        <dbReference type="EMBL" id="QMV73382.1"/>
    </source>
</evidence>
<name>A0A7G5EHA7_9BURK</name>
<dbReference type="Gene3D" id="3.40.50.1820">
    <property type="entry name" value="alpha/beta hydrolase"/>
    <property type="match status" value="1"/>
</dbReference>
<proteinExistence type="predicted"/>
<dbReference type="SUPFAM" id="SSF53474">
    <property type="entry name" value="alpha/beta-Hydrolases"/>
    <property type="match status" value="1"/>
</dbReference>
<organism evidence="2 3">
    <name type="scientific">Comamonas piscis</name>
    <dbReference type="NCBI Taxonomy" id="1562974"/>
    <lineage>
        <taxon>Bacteria</taxon>
        <taxon>Pseudomonadati</taxon>
        <taxon>Pseudomonadota</taxon>
        <taxon>Betaproteobacteria</taxon>
        <taxon>Burkholderiales</taxon>
        <taxon>Comamonadaceae</taxon>
        <taxon>Comamonas</taxon>
    </lineage>
</organism>
<feature type="domain" description="Xaa-Pro dipeptidyl-peptidase-like" evidence="1">
    <location>
        <begin position="77"/>
        <end position="210"/>
    </location>
</feature>
<accession>A0A7G5EHA7</accession>
<reference evidence="2 3" key="1">
    <citation type="journal article" date="2020" name="G3 (Bethesda)">
        <title>CeMbio - The Caenorhabditis elegans Microbiome Resource.</title>
        <authorList>
            <person name="Dirksen P."/>
            <person name="Assie A."/>
            <person name="Zimmermann J."/>
            <person name="Zhang F."/>
            <person name="Tietje A.M."/>
            <person name="Marsh S.A."/>
            <person name="Felix M.A."/>
            <person name="Shapira M."/>
            <person name="Kaleta C."/>
            <person name="Schulenburg H."/>
            <person name="Samuel B."/>
        </authorList>
    </citation>
    <scope>NUCLEOTIDE SEQUENCE [LARGE SCALE GENOMIC DNA]</scope>
    <source>
        <strain evidence="2 3">BIGb0172</strain>
    </source>
</reference>
<evidence type="ECO:0000313" key="3">
    <source>
        <dbReference type="Proteomes" id="UP000515240"/>
    </source>
</evidence>
<dbReference type="EMBL" id="CP058554">
    <property type="protein sequence ID" value="QMV73382.1"/>
    <property type="molecule type" value="Genomic_DNA"/>
</dbReference>
<evidence type="ECO:0000259" key="1">
    <source>
        <dbReference type="Pfam" id="PF02129"/>
    </source>
</evidence>
<dbReference type="AlphaFoldDB" id="A0A7G5EHA7"/>
<sequence>MSHTHHSQLKTDPISTERRKILAGGAVLTAAAFASGTSFANAPGPDMSRGADNFYVSKDVNSQEVRFKNALGMEVVGTLFTPRALEPNKKAPALVVGHPYGAVRQQAANLYATKMAEQGYVTLTFDQSFWGQSAGEPRGAVLPDIYVENFSAAVDFLGTRDFVAREQIGVIGVCASGGFSLAAAKIDPRIKAVATVSMYDMGEYYRTGIKAERTVATRSKDLQIASANRWKEFETGQPIHGPGQNDPVFLEAAESRDFYETVRGKVASNNRRTTPATYAKFMNYYPFNGIEAISPRPILFVVGAIAPSRGYTETAFKLAAEPKELVVIDGANRIDLYDRTEIIPWAKLTSFFHQHLRNAASS</sequence>
<dbReference type="KEGG" id="cpis:HS961_11370"/>
<dbReference type="InterPro" id="IPR006311">
    <property type="entry name" value="TAT_signal"/>
</dbReference>
<dbReference type="InterPro" id="IPR029058">
    <property type="entry name" value="AB_hydrolase_fold"/>
</dbReference>
<dbReference type="Proteomes" id="UP000515240">
    <property type="component" value="Chromosome"/>
</dbReference>
<keyword evidence="3" id="KW-1185">Reference proteome</keyword>
<dbReference type="InterPro" id="IPR051411">
    <property type="entry name" value="Polyketide_trans_af380"/>
</dbReference>
<dbReference type="InterPro" id="IPR000383">
    <property type="entry name" value="Xaa-Pro-like_dom"/>
</dbReference>
<dbReference type="GO" id="GO:0016787">
    <property type="term" value="F:hydrolase activity"/>
    <property type="evidence" value="ECO:0007669"/>
    <property type="project" value="UniProtKB-KW"/>
</dbReference>
<dbReference type="PANTHER" id="PTHR47751:SF1">
    <property type="entry name" value="SUPERFAMILY HYDROLASE, PUTATIVE (AFU_ORTHOLOGUE AFUA_2G16580)-RELATED"/>
    <property type="match status" value="1"/>
</dbReference>
<dbReference type="Gene3D" id="1.10.10.800">
    <property type="match status" value="1"/>
</dbReference>
<protein>
    <submittedName>
        <fullName evidence="2">Alpha/beta hydrolase</fullName>
    </submittedName>
</protein>
<dbReference type="Pfam" id="PF02129">
    <property type="entry name" value="Peptidase_S15"/>
    <property type="match status" value="1"/>
</dbReference>
<gene>
    <name evidence="2" type="ORF">HS961_11370</name>
</gene>
<keyword evidence="2" id="KW-0378">Hydrolase</keyword>